<dbReference type="EMBL" id="PGOL01000323">
    <property type="protein sequence ID" value="PKI72492.1"/>
    <property type="molecule type" value="Genomic_DNA"/>
</dbReference>
<reference evidence="3 4" key="1">
    <citation type="submission" date="2017-11" db="EMBL/GenBank/DDBJ databases">
        <title>De-novo sequencing of pomegranate (Punica granatum L.) genome.</title>
        <authorList>
            <person name="Akparov Z."/>
            <person name="Amiraslanov A."/>
            <person name="Hajiyeva S."/>
            <person name="Abbasov M."/>
            <person name="Kaur K."/>
            <person name="Hamwieh A."/>
            <person name="Solovyev V."/>
            <person name="Salamov A."/>
            <person name="Braich B."/>
            <person name="Kosarev P."/>
            <person name="Mahmoud A."/>
            <person name="Hajiyev E."/>
            <person name="Babayeva S."/>
            <person name="Izzatullayeva V."/>
            <person name="Mammadov A."/>
            <person name="Mammadov A."/>
            <person name="Sharifova S."/>
            <person name="Ojaghi J."/>
            <person name="Eynullazada K."/>
            <person name="Bayramov B."/>
            <person name="Abdulazimova A."/>
            <person name="Shahmuradov I."/>
        </authorList>
    </citation>
    <scope>NUCLEOTIDE SEQUENCE [LARGE SCALE GENOMIC DNA]</scope>
    <source>
        <strain evidence="4">cv. AG2017</strain>
        <tissue evidence="3">Leaf</tissue>
    </source>
</reference>
<dbReference type="Proteomes" id="UP000233551">
    <property type="component" value="Unassembled WGS sequence"/>
</dbReference>
<evidence type="ECO:0000313" key="4">
    <source>
        <dbReference type="Proteomes" id="UP000233551"/>
    </source>
</evidence>
<keyword evidence="2" id="KW-0472">Membrane</keyword>
<dbReference type="AlphaFoldDB" id="A0A2I0KVJ1"/>
<accession>A0A2I0KVJ1</accession>
<protein>
    <submittedName>
        <fullName evidence="3">Uncharacterized protein</fullName>
    </submittedName>
</protein>
<feature type="region of interest" description="Disordered" evidence="1">
    <location>
        <begin position="1"/>
        <end position="38"/>
    </location>
</feature>
<evidence type="ECO:0000256" key="2">
    <source>
        <dbReference type="SAM" id="Phobius"/>
    </source>
</evidence>
<keyword evidence="2" id="KW-0812">Transmembrane</keyword>
<proteinExistence type="predicted"/>
<evidence type="ECO:0000313" key="3">
    <source>
        <dbReference type="EMBL" id="PKI72492.1"/>
    </source>
</evidence>
<organism evidence="3 4">
    <name type="scientific">Punica granatum</name>
    <name type="common">Pomegranate</name>
    <dbReference type="NCBI Taxonomy" id="22663"/>
    <lineage>
        <taxon>Eukaryota</taxon>
        <taxon>Viridiplantae</taxon>
        <taxon>Streptophyta</taxon>
        <taxon>Embryophyta</taxon>
        <taxon>Tracheophyta</taxon>
        <taxon>Spermatophyta</taxon>
        <taxon>Magnoliopsida</taxon>
        <taxon>eudicotyledons</taxon>
        <taxon>Gunneridae</taxon>
        <taxon>Pentapetalae</taxon>
        <taxon>rosids</taxon>
        <taxon>malvids</taxon>
        <taxon>Myrtales</taxon>
        <taxon>Lythraceae</taxon>
        <taxon>Punica</taxon>
    </lineage>
</organism>
<name>A0A2I0KVJ1_PUNGR</name>
<gene>
    <name evidence="3" type="ORF">CRG98_007095</name>
</gene>
<evidence type="ECO:0000256" key="1">
    <source>
        <dbReference type="SAM" id="MobiDB-lite"/>
    </source>
</evidence>
<feature type="transmembrane region" description="Helical" evidence="2">
    <location>
        <begin position="80"/>
        <end position="97"/>
    </location>
</feature>
<keyword evidence="2" id="KW-1133">Transmembrane helix</keyword>
<keyword evidence="4" id="KW-1185">Reference proteome</keyword>
<sequence>MKSQASAPLNSSDATVPPTGKVVSDQSHGETMEVNAGAAVTNPEKAIVLGSFHTAPSFEVLDSSKKADDGLVRRAEKAKVQLILSMGIALFFVIRHFNGVKKDWFS</sequence>
<feature type="compositionally biased region" description="Polar residues" evidence="1">
    <location>
        <begin position="1"/>
        <end position="14"/>
    </location>
</feature>
<comment type="caution">
    <text evidence="3">The sequence shown here is derived from an EMBL/GenBank/DDBJ whole genome shotgun (WGS) entry which is preliminary data.</text>
</comment>